<name>A0AA38FWB0_TAXCH</name>
<dbReference type="Gene3D" id="2.30.30.1040">
    <property type="match status" value="1"/>
</dbReference>
<accession>A0AA38FWB0</accession>
<dbReference type="GO" id="GO:0009734">
    <property type="term" value="P:auxin-activated signaling pathway"/>
    <property type="evidence" value="ECO:0007669"/>
    <property type="project" value="UniProtKB-KW"/>
</dbReference>
<dbReference type="AlphaFoldDB" id="A0AA38FWB0"/>
<dbReference type="EMBL" id="JAHRHJ020000007">
    <property type="protein sequence ID" value="KAH9310078.1"/>
    <property type="molecule type" value="Genomic_DNA"/>
</dbReference>
<feature type="non-terminal residue" evidence="12">
    <location>
        <position position="827"/>
    </location>
</feature>
<reference evidence="12 13" key="1">
    <citation type="journal article" date="2021" name="Nat. Plants">
        <title>The Taxus genome provides insights into paclitaxel biosynthesis.</title>
        <authorList>
            <person name="Xiong X."/>
            <person name="Gou J."/>
            <person name="Liao Q."/>
            <person name="Li Y."/>
            <person name="Zhou Q."/>
            <person name="Bi G."/>
            <person name="Li C."/>
            <person name="Du R."/>
            <person name="Wang X."/>
            <person name="Sun T."/>
            <person name="Guo L."/>
            <person name="Liang H."/>
            <person name="Lu P."/>
            <person name="Wu Y."/>
            <person name="Zhang Z."/>
            <person name="Ro D.K."/>
            <person name="Shang Y."/>
            <person name="Huang S."/>
            <person name="Yan J."/>
        </authorList>
    </citation>
    <scope>NUCLEOTIDE SEQUENCE [LARGE SCALE GENOMIC DNA]</scope>
    <source>
        <strain evidence="12">Ta-2019</strain>
    </source>
</reference>
<evidence type="ECO:0000256" key="4">
    <source>
        <dbReference type="ARBA" id="ARBA00023125"/>
    </source>
</evidence>
<feature type="region of interest" description="Disordered" evidence="9">
    <location>
        <begin position="467"/>
        <end position="487"/>
    </location>
</feature>
<evidence type="ECO:0000259" key="10">
    <source>
        <dbReference type="PROSITE" id="PS50863"/>
    </source>
</evidence>
<feature type="domain" description="PB1" evidence="11">
    <location>
        <begin position="760"/>
        <end position="827"/>
    </location>
</feature>
<proteinExistence type="inferred from homology"/>
<dbReference type="Pfam" id="PF02362">
    <property type="entry name" value="B3"/>
    <property type="match status" value="1"/>
</dbReference>
<dbReference type="GO" id="GO:0003677">
    <property type="term" value="F:DNA binding"/>
    <property type="evidence" value="ECO:0007669"/>
    <property type="project" value="UniProtKB-KW"/>
</dbReference>
<evidence type="ECO:0000259" key="11">
    <source>
        <dbReference type="PROSITE" id="PS51745"/>
    </source>
</evidence>
<dbReference type="Gene3D" id="2.40.330.10">
    <property type="entry name" value="DNA-binding pseudobarrel domain"/>
    <property type="match status" value="1"/>
</dbReference>
<dbReference type="PANTHER" id="PTHR31384">
    <property type="entry name" value="AUXIN RESPONSE FACTOR 4-RELATED"/>
    <property type="match status" value="1"/>
</dbReference>
<dbReference type="InterPro" id="IPR010525">
    <property type="entry name" value="ARF_dom"/>
</dbReference>
<dbReference type="PROSITE" id="PS51745">
    <property type="entry name" value="PB1"/>
    <property type="match status" value="1"/>
</dbReference>
<evidence type="ECO:0000256" key="3">
    <source>
        <dbReference type="ARBA" id="ARBA00023015"/>
    </source>
</evidence>
<protein>
    <recommendedName>
        <fullName evidence="8">Auxin response factor</fullName>
    </recommendedName>
</protein>
<dbReference type="Gene3D" id="3.10.20.90">
    <property type="entry name" value="Phosphatidylinositol 3-kinase Catalytic Subunit, Chain A, domain 1"/>
    <property type="match status" value="1"/>
</dbReference>
<dbReference type="InterPro" id="IPR003340">
    <property type="entry name" value="B3_DNA-bd"/>
</dbReference>
<evidence type="ECO:0000256" key="1">
    <source>
        <dbReference type="ARBA" id="ARBA00004123"/>
    </source>
</evidence>
<dbReference type="SMART" id="SM01019">
    <property type="entry name" value="B3"/>
    <property type="match status" value="1"/>
</dbReference>
<comment type="caution">
    <text evidence="12">The sequence shown here is derived from an EMBL/GenBank/DDBJ whole genome shotgun (WGS) entry which is preliminary data.</text>
</comment>
<evidence type="ECO:0000256" key="8">
    <source>
        <dbReference type="RuleBase" id="RU004561"/>
    </source>
</evidence>
<dbReference type="SUPFAM" id="SSF101936">
    <property type="entry name" value="DNA-binding pseudobarrel domain"/>
    <property type="match status" value="1"/>
</dbReference>
<keyword evidence="4 8" id="KW-0238">DNA-binding</keyword>
<evidence type="ECO:0000256" key="9">
    <source>
        <dbReference type="SAM" id="MobiDB-lite"/>
    </source>
</evidence>
<dbReference type="SUPFAM" id="SSF54277">
    <property type="entry name" value="CAD &amp; PB1 domains"/>
    <property type="match status" value="1"/>
</dbReference>
<comment type="subcellular location">
    <subcellularLocation>
        <location evidence="1 8">Nucleus</location>
    </subcellularLocation>
</comment>
<sequence length="827" mass="91864">TVVLPFMEVDLNNPPEFSVGTMDKNEFFSVGQNSDWFPGNSPGIVHGSSVCSELWHACAGPLISLPQKGSLVVYFPQGHIEQIAALMNWDTDHQIPSYHLPPQIFCSMLNVNLHADQETDEVYAQLTLAPRCEAIEKFTEEEDDQMHAPANRTPHMFCKTLTASDTNIHGGFSVPRRAAEDCFPPLDYNQQRPSQEIVAKDLHGFEWKFRHIYRGQPRRHLLTTGWSGFVSQKRLASGDAVLFLCGNNGELRLGIRRSVRQQRNTSSMLSSETVHVGVVAAAAHAVATNSIFHIFYNPRTSPAEFVIPYSKYLKGINQPLSTGMRFKLNFEGEDTAERRHTGTIAGVGNAGPGRWPESKWRSIKVEWDEHPRKEDPERVSPWEIELFVSAIEPNLLAGPRIKRLRTSLPPTPIDRGKFLDVVESVRFQEVFQGQEMVPLNAPLRRGGLSRSRNGAFKCTFKGHDDIGGKTRIKSRSNSSPPDLFGTNTDFRPLYGSKGSSLPELSSGRCLDANEKKKISLSKLQVRESANPLFLASGIPSPTMWSSFVPSLSKIQEGKNSKMKLPVSSSAPVITYSHQCAPHFSCLQHFAAPHDTAQNDMPVIAASWHASSEFPFLMGNNAQDDSLVTFNLSNHSKGLDKLIGIHDTPQHITLQKYSSEKHVKGKEVRSCKLFGFSLIQESDHVDDFNSDPILKSDVSSGDSQVTLSGGASWSSIPESQKHIQNNSGDNHELLLSLKNLEQESVSKNVPTDQTPISASGCRLKKVHKQGIAVGRAIDLSKLYGYEDLISELEHLFNMEGLLCDRDKGWQVAYTDSEGDMMLVGDDPW</sequence>
<dbReference type="GO" id="GO:0006355">
    <property type="term" value="P:regulation of DNA-templated transcription"/>
    <property type="evidence" value="ECO:0007669"/>
    <property type="project" value="InterPro"/>
</dbReference>
<dbReference type="Pfam" id="PF06507">
    <property type="entry name" value="ARF_AD"/>
    <property type="match status" value="1"/>
</dbReference>
<feature type="domain" description="TF-B3" evidence="10">
    <location>
        <begin position="157"/>
        <end position="259"/>
    </location>
</feature>
<evidence type="ECO:0000256" key="5">
    <source>
        <dbReference type="ARBA" id="ARBA00023163"/>
    </source>
</evidence>
<evidence type="ECO:0000256" key="2">
    <source>
        <dbReference type="ARBA" id="ARBA00007853"/>
    </source>
</evidence>
<comment type="similarity">
    <text evidence="2 8">Belongs to the ARF family.</text>
</comment>
<dbReference type="GO" id="GO:0005634">
    <property type="term" value="C:nucleus"/>
    <property type="evidence" value="ECO:0007669"/>
    <property type="project" value="UniProtKB-SubCell"/>
</dbReference>
<organism evidence="12 13">
    <name type="scientific">Taxus chinensis</name>
    <name type="common">Chinese yew</name>
    <name type="synonym">Taxus wallichiana var. chinensis</name>
    <dbReference type="NCBI Taxonomy" id="29808"/>
    <lineage>
        <taxon>Eukaryota</taxon>
        <taxon>Viridiplantae</taxon>
        <taxon>Streptophyta</taxon>
        <taxon>Embryophyta</taxon>
        <taxon>Tracheophyta</taxon>
        <taxon>Spermatophyta</taxon>
        <taxon>Pinopsida</taxon>
        <taxon>Pinidae</taxon>
        <taxon>Conifers II</taxon>
        <taxon>Cupressales</taxon>
        <taxon>Taxaceae</taxon>
        <taxon>Taxus</taxon>
    </lineage>
</organism>
<evidence type="ECO:0000313" key="13">
    <source>
        <dbReference type="Proteomes" id="UP000824469"/>
    </source>
</evidence>
<keyword evidence="13" id="KW-1185">Reference proteome</keyword>
<keyword evidence="3 8" id="KW-0805">Transcription regulation</keyword>
<comment type="function">
    <text evidence="8">Auxin response factors (ARFs) are transcriptional factors that bind specifically to the DNA sequence 5'-TGTCTC-3' found in the auxin-responsive promoter elements (AuxREs).</text>
</comment>
<dbReference type="PANTHER" id="PTHR31384:SF5">
    <property type="entry name" value="AUXIN RESPONSE FACTOR 3"/>
    <property type="match status" value="1"/>
</dbReference>
<dbReference type="Proteomes" id="UP000824469">
    <property type="component" value="Unassembled WGS sequence"/>
</dbReference>
<evidence type="ECO:0000256" key="7">
    <source>
        <dbReference type="ARBA" id="ARBA00023294"/>
    </source>
</evidence>
<gene>
    <name evidence="12" type="ORF">KI387_037989</name>
</gene>
<dbReference type="InterPro" id="IPR044835">
    <property type="entry name" value="ARF_plant"/>
</dbReference>
<keyword evidence="7 8" id="KW-0927">Auxin signaling pathway</keyword>
<evidence type="ECO:0000256" key="6">
    <source>
        <dbReference type="ARBA" id="ARBA00023242"/>
    </source>
</evidence>
<dbReference type="CDD" id="cd10017">
    <property type="entry name" value="B3_DNA"/>
    <property type="match status" value="1"/>
</dbReference>
<dbReference type="Pfam" id="PF02309">
    <property type="entry name" value="AUX_IAA"/>
    <property type="match status" value="1"/>
</dbReference>
<evidence type="ECO:0000313" key="12">
    <source>
        <dbReference type="EMBL" id="KAH9310078.1"/>
    </source>
</evidence>
<feature type="compositionally biased region" description="Polar residues" evidence="9">
    <location>
        <begin position="475"/>
        <end position="487"/>
    </location>
</feature>
<comment type="subunit">
    <text evidence="8">Homodimers and heterodimers.</text>
</comment>
<feature type="non-terminal residue" evidence="12">
    <location>
        <position position="1"/>
    </location>
</feature>
<dbReference type="FunFam" id="2.30.30.1040:FF:000001">
    <property type="entry name" value="Auxin response factor"/>
    <property type="match status" value="1"/>
</dbReference>
<dbReference type="InterPro" id="IPR053793">
    <property type="entry name" value="PB1-like"/>
</dbReference>
<keyword evidence="6 8" id="KW-0539">Nucleus</keyword>
<dbReference type="FunFam" id="2.40.330.10:FF:000001">
    <property type="entry name" value="Auxin response factor"/>
    <property type="match status" value="1"/>
</dbReference>
<dbReference type="InterPro" id="IPR033389">
    <property type="entry name" value="AUX/IAA_dom"/>
</dbReference>
<dbReference type="PROSITE" id="PS50863">
    <property type="entry name" value="B3"/>
    <property type="match status" value="1"/>
</dbReference>
<dbReference type="InterPro" id="IPR015300">
    <property type="entry name" value="DNA-bd_pseudobarrel_sf"/>
</dbReference>
<keyword evidence="5 8" id="KW-0804">Transcription</keyword>